<dbReference type="EMBL" id="JAPMXC010000001">
    <property type="protein sequence ID" value="MCY0387681.1"/>
    <property type="molecule type" value="Genomic_DNA"/>
</dbReference>
<feature type="transmembrane region" description="Helical" evidence="1">
    <location>
        <begin position="45"/>
        <end position="68"/>
    </location>
</feature>
<reference evidence="2" key="1">
    <citation type="submission" date="2022-11" db="EMBL/GenBank/DDBJ databases">
        <title>Robbsia betulipollinis sp. nov., isolated from pollen of birch (Betula pendula).</title>
        <authorList>
            <person name="Shi H."/>
            <person name="Ambika Manirajan B."/>
            <person name="Ratering S."/>
            <person name="Geissler-Plaum R."/>
            <person name="Schnell S."/>
        </authorList>
    </citation>
    <scope>NUCLEOTIDE SEQUENCE</scope>
    <source>
        <strain evidence="2">Bb-Pol-6</strain>
    </source>
</reference>
<gene>
    <name evidence="2" type="ORF">OVY01_10635</name>
</gene>
<name>A0ABT3ZM99_9BURK</name>
<feature type="transmembrane region" description="Helical" evidence="1">
    <location>
        <begin position="192"/>
        <end position="216"/>
    </location>
</feature>
<accession>A0ABT3ZM99</accession>
<proteinExistence type="predicted"/>
<evidence type="ECO:0000313" key="2">
    <source>
        <dbReference type="EMBL" id="MCY0387681.1"/>
    </source>
</evidence>
<keyword evidence="1" id="KW-1133">Transmembrane helix</keyword>
<evidence type="ECO:0000256" key="1">
    <source>
        <dbReference type="SAM" id="Phobius"/>
    </source>
</evidence>
<dbReference type="InterPro" id="IPR047798">
    <property type="entry name" value="BPSS1780-like"/>
</dbReference>
<feature type="transmembrane region" description="Helical" evidence="1">
    <location>
        <begin position="98"/>
        <end position="119"/>
    </location>
</feature>
<keyword evidence="1" id="KW-0472">Membrane</keyword>
<dbReference type="NCBIfam" id="NF041043">
    <property type="entry name" value="BPSS1780_fam"/>
    <property type="match status" value="1"/>
</dbReference>
<sequence>MHLKHVSAKAGYIWFRQGLGIFRRHPLVFVTLFFAYLFIMRLVSLPPVIGSLILLLLIPGVSVGFLAASRDVLAGKPAFPTVLISGFREHGNATAKRLLGLGIVYIVAIALVFAVSALADGGVLAQLVLLGNNPSEELTRDASPNAAVLVSLLAYVPVAMLFWFAPVLVAWHDVPPLKALFFSWVVCWRNRAAFIVYALLWGALTMSVSLVLTLVLQLSGAGAMGLVVLMPVSAVITAMLYCSFYATYRGCFDVDGPELPLVRLKA</sequence>
<dbReference type="Proteomes" id="UP001082899">
    <property type="component" value="Unassembled WGS sequence"/>
</dbReference>
<dbReference type="RefSeq" id="WP_267847407.1">
    <property type="nucleotide sequence ID" value="NZ_JAPMXC010000001.1"/>
</dbReference>
<comment type="caution">
    <text evidence="2">The sequence shown here is derived from an EMBL/GenBank/DDBJ whole genome shotgun (WGS) entry which is preliminary data.</text>
</comment>
<feature type="transmembrane region" description="Helical" evidence="1">
    <location>
        <begin position="21"/>
        <end position="39"/>
    </location>
</feature>
<evidence type="ECO:0000313" key="3">
    <source>
        <dbReference type="Proteomes" id="UP001082899"/>
    </source>
</evidence>
<feature type="transmembrane region" description="Helical" evidence="1">
    <location>
        <begin position="222"/>
        <end position="242"/>
    </location>
</feature>
<keyword evidence="1" id="KW-0812">Transmembrane</keyword>
<protein>
    <submittedName>
        <fullName evidence="2">BPSS1780 family membrane protein</fullName>
    </submittedName>
</protein>
<keyword evidence="3" id="KW-1185">Reference proteome</keyword>
<feature type="transmembrane region" description="Helical" evidence="1">
    <location>
        <begin position="146"/>
        <end position="171"/>
    </location>
</feature>
<organism evidence="2 3">
    <name type="scientific">Robbsia betulipollinis</name>
    <dbReference type="NCBI Taxonomy" id="2981849"/>
    <lineage>
        <taxon>Bacteria</taxon>
        <taxon>Pseudomonadati</taxon>
        <taxon>Pseudomonadota</taxon>
        <taxon>Betaproteobacteria</taxon>
        <taxon>Burkholderiales</taxon>
        <taxon>Burkholderiaceae</taxon>
        <taxon>Robbsia</taxon>
    </lineage>
</organism>